<dbReference type="PROSITE" id="PS51419">
    <property type="entry name" value="RAB"/>
    <property type="match status" value="1"/>
</dbReference>
<dbReference type="GO" id="GO:0005525">
    <property type="term" value="F:GTP binding"/>
    <property type="evidence" value="ECO:0007669"/>
    <property type="project" value="InterPro"/>
</dbReference>
<evidence type="ECO:0000313" key="4">
    <source>
        <dbReference type="Proteomes" id="UP000179807"/>
    </source>
</evidence>
<comment type="caution">
    <text evidence="3">The sequence shown here is derived from an EMBL/GenBank/DDBJ whole genome shotgun (WGS) entry which is preliminary data.</text>
</comment>
<evidence type="ECO:0000256" key="1">
    <source>
        <dbReference type="ARBA" id="ARBA00022741"/>
    </source>
</evidence>
<dbReference type="Pfam" id="PF00071">
    <property type="entry name" value="Ras"/>
    <property type="match status" value="1"/>
</dbReference>
<dbReference type="EMBL" id="MLAK01000581">
    <property type="protein sequence ID" value="OHT11725.1"/>
    <property type="molecule type" value="Genomic_DNA"/>
</dbReference>
<protein>
    <submittedName>
        <fullName evidence="3">Small GTP-binding protein</fullName>
    </submittedName>
</protein>
<evidence type="ECO:0000256" key="2">
    <source>
        <dbReference type="SAM" id="MobiDB-lite"/>
    </source>
</evidence>
<name>A0A1J4KQK6_9EUKA</name>
<dbReference type="GeneID" id="94835099"/>
<dbReference type="InterPro" id="IPR001806">
    <property type="entry name" value="Small_GTPase"/>
</dbReference>
<sequence>MSVDSSHKVVMLGNSGVGKTSIVLQLKEKVFKRMVTPTVGSGVNVKEIQTSKGIIPLKIWDTAGEERYRSFTGLYSQDAIAAIIVFDVTEQSTFDSINEWVAEFRKNALANAIIYLAGNKTDLLDQREISFDQANEFAQNNSMKYFEVSAKTGENVELLFQELATQLGPKHQVHNEPQNLTPSSQGQEKSCC</sequence>
<dbReference type="SUPFAM" id="SSF52540">
    <property type="entry name" value="P-loop containing nucleoside triphosphate hydrolases"/>
    <property type="match status" value="1"/>
</dbReference>
<feature type="compositionally biased region" description="Polar residues" evidence="2">
    <location>
        <begin position="175"/>
        <end position="192"/>
    </location>
</feature>
<dbReference type="InterPro" id="IPR027417">
    <property type="entry name" value="P-loop_NTPase"/>
</dbReference>
<dbReference type="GO" id="GO:0003924">
    <property type="term" value="F:GTPase activity"/>
    <property type="evidence" value="ECO:0007669"/>
    <property type="project" value="InterPro"/>
</dbReference>
<dbReference type="SMART" id="SM00176">
    <property type="entry name" value="RAN"/>
    <property type="match status" value="1"/>
</dbReference>
<organism evidence="3 4">
    <name type="scientific">Tritrichomonas foetus</name>
    <dbReference type="NCBI Taxonomy" id="1144522"/>
    <lineage>
        <taxon>Eukaryota</taxon>
        <taxon>Metamonada</taxon>
        <taxon>Parabasalia</taxon>
        <taxon>Tritrichomonadida</taxon>
        <taxon>Tritrichomonadidae</taxon>
        <taxon>Tritrichomonas</taxon>
    </lineage>
</organism>
<reference evidence="3" key="1">
    <citation type="submission" date="2016-10" db="EMBL/GenBank/DDBJ databases">
        <authorList>
            <person name="Benchimol M."/>
            <person name="Almeida L.G."/>
            <person name="Vasconcelos A.T."/>
            <person name="Perreira-Neves A."/>
            <person name="Rosa I.A."/>
            <person name="Tasca T."/>
            <person name="Bogo M.R."/>
            <person name="de Souza W."/>
        </authorList>
    </citation>
    <scope>NUCLEOTIDE SEQUENCE [LARGE SCALE GENOMIC DNA]</scope>
    <source>
        <strain evidence="3">K</strain>
    </source>
</reference>
<dbReference type="Proteomes" id="UP000179807">
    <property type="component" value="Unassembled WGS sequence"/>
</dbReference>
<dbReference type="CDD" id="cd00154">
    <property type="entry name" value="Rab"/>
    <property type="match status" value="1"/>
</dbReference>
<evidence type="ECO:0000313" key="3">
    <source>
        <dbReference type="EMBL" id="OHT11725.1"/>
    </source>
</evidence>
<dbReference type="NCBIfam" id="TIGR00231">
    <property type="entry name" value="small_GTP"/>
    <property type="match status" value="1"/>
</dbReference>
<dbReference type="OrthoDB" id="63533at2759"/>
<dbReference type="RefSeq" id="XP_068364861.1">
    <property type="nucleotide sequence ID" value="XM_068500395.1"/>
</dbReference>
<feature type="region of interest" description="Disordered" evidence="2">
    <location>
        <begin position="172"/>
        <end position="192"/>
    </location>
</feature>
<dbReference type="AlphaFoldDB" id="A0A1J4KQK6"/>
<dbReference type="PROSITE" id="PS51421">
    <property type="entry name" value="RAS"/>
    <property type="match status" value="1"/>
</dbReference>
<dbReference type="SMART" id="SM00174">
    <property type="entry name" value="RHO"/>
    <property type="match status" value="1"/>
</dbReference>
<dbReference type="SMART" id="SM00175">
    <property type="entry name" value="RAB"/>
    <property type="match status" value="1"/>
</dbReference>
<dbReference type="Gene3D" id="3.40.50.300">
    <property type="entry name" value="P-loop containing nucleotide triphosphate hydrolases"/>
    <property type="match status" value="1"/>
</dbReference>
<proteinExistence type="predicted"/>
<dbReference type="VEuPathDB" id="TrichDB:TRFO_18796"/>
<dbReference type="SMART" id="SM00173">
    <property type="entry name" value="RAS"/>
    <property type="match status" value="1"/>
</dbReference>
<dbReference type="FunFam" id="3.40.50.300:FF:000808">
    <property type="entry name" value="Small GTP-binding protein, putative"/>
    <property type="match status" value="1"/>
</dbReference>
<dbReference type="PRINTS" id="PR00449">
    <property type="entry name" value="RASTRNSFRMNG"/>
</dbReference>
<dbReference type="PANTHER" id="PTHR47978">
    <property type="match status" value="1"/>
</dbReference>
<gene>
    <name evidence="3" type="ORF">TRFO_18796</name>
</gene>
<dbReference type="InterPro" id="IPR005225">
    <property type="entry name" value="Small_GTP-bd"/>
</dbReference>
<keyword evidence="4" id="KW-1185">Reference proteome</keyword>
<keyword evidence="1" id="KW-0547">Nucleotide-binding</keyword>
<accession>A0A1J4KQK6</accession>